<reference evidence="2 3" key="1">
    <citation type="submission" date="2019-10" db="EMBL/GenBank/DDBJ databases">
        <title>Description of Paenibacillus terrestris sp. nov.</title>
        <authorList>
            <person name="Carlier A."/>
            <person name="Qi S."/>
        </authorList>
    </citation>
    <scope>NUCLEOTIDE SEQUENCE [LARGE SCALE GENOMIC DNA]</scope>
    <source>
        <strain evidence="2 3">LMG 31458</strain>
    </source>
</reference>
<feature type="domain" description="Exonuclease" evidence="1">
    <location>
        <begin position="25"/>
        <end position="195"/>
    </location>
</feature>
<dbReference type="PANTHER" id="PTHR30231">
    <property type="entry name" value="DNA POLYMERASE III SUBUNIT EPSILON"/>
    <property type="match status" value="1"/>
</dbReference>
<dbReference type="RefSeq" id="WP_171649548.1">
    <property type="nucleotide sequence ID" value="NZ_WHOA01000252.1"/>
</dbReference>
<comment type="caution">
    <text evidence="2">The sequence shown here is derived from an EMBL/GenBank/DDBJ whole genome shotgun (WGS) entry which is preliminary data.</text>
</comment>
<gene>
    <name evidence="2" type="ORF">GC098_37585</name>
</gene>
<keyword evidence="3" id="KW-1185">Reference proteome</keyword>
<evidence type="ECO:0000259" key="1">
    <source>
        <dbReference type="SMART" id="SM00479"/>
    </source>
</evidence>
<dbReference type="InterPro" id="IPR013520">
    <property type="entry name" value="Ribonucl_H"/>
</dbReference>
<sequence length="223" mass="25847">MNITFLSKDAYLVKDVFVNNLYDRTFCIFDLEGTGINVETEYITQFGGIIFQNGEIIREFSSLVKSPKLIPNAIEELTGITNESLINAPTFPEVYELFLDFCREAVLVTQAGYEYDIPMIEKHCRMYNLPLFDNPVIDTKALYANAHDELFDVFSTDYLINYYQIDDTDVPRHNALGDCILISRILQKILNEYANRNIWDYDLTAGLIVKRFLIPKMYLQDDN</sequence>
<dbReference type="Proteomes" id="UP000616779">
    <property type="component" value="Unassembled WGS sequence"/>
</dbReference>
<evidence type="ECO:0000313" key="2">
    <source>
        <dbReference type="EMBL" id="NOU77011.1"/>
    </source>
</evidence>
<dbReference type="EMBL" id="WHOA01000252">
    <property type="protein sequence ID" value="NOU77011.1"/>
    <property type="molecule type" value="Genomic_DNA"/>
</dbReference>
<name>A0ABX1YAA4_9BACL</name>
<dbReference type="PANTHER" id="PTHR30231:SF41">
    <property type="entry name" value="DNA POLYMERASE III SUBUNIT EPSILON"/>
    <property type="match status" value="1"/>
</dbReference>
<dbReference type="InterPro" id="IPR012337">
    <property type="entry name" value="RNaseH-like_sf"/>
</dbReference>
<dbReference type="Gene3D" id="3.30.420.10">
    <property type="entry name" value="Ribonuclease H-like superfamily/Ribonuclease H"/>
    <property type="match status" value="1"/>
</dbReference>
<dbReference type="SMART" id="SM00479">
    <property type="entry name" value="EXOIII"/>
    <property type="match status" value="1"/>
</dbReference>
<proteinExistence type="predicted"/>
<dbReference type="CDD" id="cd06127">
    <property type="entry name" value="DEDDh"/>
    <property type="match status" value="1"/>
</dbReference>
<dbReference type="InterPro" id="IPR036397">
    <property type="entry name" value="RNaseH_sf"/>
</dbReference>
<protein>
    <recommendedName>
        <fullName evidence="1">Exonuclease domain-containing protein</fullName>
    </recommendedName>
</protein>
<dbReference type="Pfam" id="PF00929">
    <property type="entry name" value="RNase_T"/>
    <property type="match status" value="1"/>
</dbReference>
<evidence type="ECO:0000313" key="3">
    <source>
        <dbReference type="Proteomes" id="UP000616779"/>
    </source>
</evidence>
<accession>A0ABX1YAA4</accession>
<organism evidence="2 3">
    <name type="scientific">Paenibacillus phytorum</name>
    <dbReference type="NCBI Taxonomy" id="2654977"/>
    <lineage>
        <taxon>Bacteria</taxon>
        <taxon>Bacillati</taxon>
        <taxon>Bacillota</taxon>
        <taxon>Bacilli</taxon>
        <taxon>Bacillales</taxon>
        <taxon>Paenibacillaceae</taxon>
        <taxon>Paenibacillus</taxon>
    </lineage>
</organism>
<dbReference type="SUPFAM" id="SSF53098">
    <property type="entry name" value="Ribonuclease H-like"/>
    <property type="match status" value="1"/>
</dbReference>